<evidence type="ECO:0000256" key="3">
    <source>
        <dbReference type="SAM" id="MobiDB-lite"/>
    </source>
</evidence>
<feature type="compositionally biased region" description="Low complexity" evidence="3">
    <location>
        <begin position="831"/>
        <end position="860"/>
    </location>
</feature>
<keyword evidence="5" id="KW-1185">Reference proteome</keyword>
<keyword evidence="2" id="KW-0175">Coiled coil</keyword>
<evidence type="ECO:0000313" key="4">
    <source>
        <dbReference type="EMBL" id="CAK82726.1"/>
    </source>
</evidence>
<feature type="region of interest" description="Disordered" evidence="3">
    <location>
        <begin position="831"/>
        <end position="893"/>
    </location>
</feature>
<dbReference type="InterPro" id="IPR009091">
    <property type="entry name" value="RCC1/BLIP-II"/>
</dbReference>
<feature type="region of interest" description="Disordered" evidence="3">
    <location>
        <begin position="794"/>
        <end position="813"/>
    </location>
</feature>
<gene>
    <name evidence="4" type="ORF">GSPATT00017097001</name>
</gene>
<feature type="region of interest" description="Disordered" evidence="3">
    <location>
        <begin position="1"/>
        <end position="24"/>
    </location>
</feature>
<protein>
    <submittedName>
        <fullName evidence="4">Uncharacterized protein</fullName>
    </submittedName>
</protein>
<dbReference type="KEGG" id="ptm:GSPATT00017097001"/>
<keyword evidence="1" id="KW-0677">Repeat</keyword>
<dbReference type="PANTHER" id="PTHR22872">
    <property type="entry name" value="BTK-BINDING PROTEIN-RELATED"/>
    <property type="match status" value="1"/>
</dbReference>
<dbReference type="AlphaFoldDB" id="A0DI59"/>
<proteinExistence type="predicted"/>
<dbReference type="HOGENOM" id="CLU_317020_0_0_1"/>
<evidence type="ECO:0000256" key="1">
    <source>
        <dbReference type="ARBA" id="ARBA00022737"/>
    </source>
</evidence>
<sequence>MSDSSSDEDYRKFNRKAKKSSVRTNVQDLESNRFAQEFAQRLLRERGFDITEEEMGFKKQNTKQVKATTYVHSIDQATLKELQKEFNKCENIGQICTILKALSNHKEATPQQQLQYKVQRSDFLIKNRMYEEAKTECFELLEKELATLEKVKVLLSLCKAQLETNETYNGCMQALRLKSYAETVKLMPSFNLGIYDLTPEQIYKQIDEIYQNTIFKIQRDNKKVISLLGVQGNSATGCLGQGDLTQCSELTQYQMFKNRKILSVGCGEHHVLVLISGCSCINPYQVSQCKGEKCNNGNEVFGWGENFLGQVTMNEQDGNFISVPYNISQLSNKNIIGVQAYKSTSIAWDSEGRIYQWGAKHPLKIDPIADIQQIILGFKYGAILARKSLFIMGELDQNIKYPKLTKLADNIDQIAGGDNHLLSLNSQGEVWGIGQNKFHQLGENNHQQYSQVQDEECFYINANENASIFVTSDGEVLYCGQVSKEKVIDYPKTLQIDEDVQIIQACIYEGVIYALNLQGKIFKWDIDKEPKSKLYFSAPVRQLHLCRGIRLCESTVLQGEWCRLELEDEDQEEFETFSDINLIVNLGDKYGPYGIKQNHPIRYNIYVTDGSDMTTEQLLHKNQVVSMSKIQSQQENKTYLNFMNDGYKAEIKEIEEPSKHKLVLQVNKPGNYQVYLYLNELLLIDCPLNLNLVAGSRQEELMQAEELKKQQQQAELQRKQTLLIKKQQEEEERQRLLNEQQQDLLQRQQETKKRADEKLQQYQLKMQEEKRLKEEERLLKKDLLTGGGFDLNKVKQQQQQQQQQQELNQINNPPKKIIKQANNALTQKVKQQMQNLQQERQQLQQLNNQQQQPKQQNKPQSQPPKLNPVKATPKALQSIQSTKTTDKAFSTQETFKELHQTGQFRKTDTQLQKIQQELQQEFQQLKRQETNKYKR</sequence>
<reference evidence="4 5" key="1">
    <citation type="journal article" date="2006" name="Nature">
        <title>Global trends of whole-genome duplications revealed by the ciliate Paramecium tetraurelia.</title>
        <authorList>
            <consortium name="Genoscope"/>
            <person name="Aury J.-M."/>
            <person name="Jaillon O."/>
            <person name="Duret L."/>
            <person name="Noel B."/>
            <person name="Jubin C."/>
            <person name="Porcel B.M."/>
            <person name="Segurens B."/>
            <person name="Daubin V."/>
            <person name="Anthouard V."/>
            <person name="Aiach N."/>
            <person name="Arnaiz O."/>
            <person name="Billaut A."/>
            <person name="Beisson J."/>
            <person name="Blanc I."/>
            <person name="Bouhouche K."/>
            <person name="Camara F."/>
            <person name="Duharcourt S."/>
            <person name="Guigo R."/>
            <person name="Gogendeau D."/>
            <person name="Katinka M."/>
            <person name="Keller A.-M."/>
            <person name="Kissmehl R."/>
            <person name="Klotz C."/>
            <person name="Koll F."/>
            <person name="Le Moue A."/>
            <person name="Lepere C."/>
            <person name="Malinsky S."/>
            <person name="Nowacki M."/>
            <person name="Nowak J.K."/>
            <person name="Plattner H."/>
            <person name="Poulain J."/>
            <person name="Ruiz F."/>
            <person name="Serrano V."/>
            <person name="Zagulski M."/>
            <person name="Dessen P."/>
            <person name="Betermier M."/>
            <person name="Weissenbach J."/>
            <person name="Scarpelli C."/>
            <person name="Schachter V."/>
            <person name="Sperling L."/>
            <person name="Meyer E."/>
            <person name="Cohen J."/>
            <person name="Wincker P."/>
        </authorList>
    </citation>
    <scope>NUCLEOTIDE SEQUENCE [LARGE SCALE GENOMIC DNA]</scope>
    <source>
        <strain evidence="4 5">Stock d4-2</strain>
    </source>
</reference>
<feature type="coiled-coil region" evidence="2">
    <location>
        <begin position="697"/>
        <end position="779"/>
    </location>
</feature>
<evidence type="ECO:0000256" key="2">
    <source>
        <dbReference type="SAM" id="Coils"/>
    </source>
</evidence>
<name>A0DI59_PARTE</name>
<dbReference type="Pfam" id="PF13540">
    <property type="entry name" value="RCC1_2"/>
    <property type="match status" value="1"/>
</dbReference>
<feature type="compositionally biased region" description="Low complexity" evidence="3">
    <location>
        <begin position="796"/>
        <end position="805"/>
    </location>
</feature>
<dbReference type="OrthoDB" id="10337444at2759"/>
<dbReference type="RefSeq" id="XP_001450123.1">
    <property type="nucleotide sequence ID" value="XM_001450086.1"/>
</dbReference>
<dbReference type="SUPFAM" id="SSF50985">
    <property type="entry name" value="RCC1/BLIP-II"/>
    <property type="match status" value="1"/>
</dbReference>
<dbReference type="Proteomes" id="UP000000600">
    <property type="component" value="Unassembled WGS sequence"/>
</dbReference>
<dbReference type="GeneID" id="5035908"/>
<dbReference type="InParanoid" id="A0DI59"/>
<organism evidence="4 5">
    <name type="scientific">Paramecium tetraurelia</name>
    <dbReference type="NCBI Taxonomy" id="5888"/>
    <lineage>
        <taxon>Eukaryota</taxon>
        <taxon>Sar</taxon>
        <taxon>Alveolata</taxon>
        <taxon>Ciliophora</taxon>
        <taxon>Intramacronucleata</taxon>
        <taxon>Oligohymenophorea</taxon>
        <taxon>Peniculida</taxon>
        <taxon>Parameciidae</taxon>
        <taxon>Paramecium</taxon>
    </lineage>
</organism>
<dbReference type="Gene3D" id="2.130.10.30">
    <property type="entry name" value="Regulator of chromosome condensation 1/beta-lactamase-inhibitor protein II"/>
    <property type="match status" value="2"/>
</dbReference>
<dbReference type="STRING" id="5888.A0DI59"/>
<dbReference type="eggNOG" id="KOG1426">
    <property type="taxonomic scope" value="Eukaryota"/>
</dbReference>
<dbReference type="InterPro" id="IPR051625">
    <property type="entry name" value="Signaling_Regulatory_Domain"/>
</dbReference>
<evidence type="ECO:0000313" key="5">
    <source>
        <dbReference type="Proteomes" id="UP000000600"/>
    </source>
</evidence>
<accession>A0DI59</accession>
<dbReference type="GO" id="GO:0005737">
    <property type="term" value="C:cytoplasm"/>
    <property type="evidence" value="ECO:0000318"/>
    <property type="project" value="GO_Central"/>
</dbReference>
<dbReference type="PANTHER" id="PTHR22872:SF2">
    <property type="entry name" value="INHIBITOR OF BRUTON TYROSINE KINASE"/>
    <property type="match status" value="1"/>
</dbReference>
<dbReference type="OMA" id="SCINPYQ"/>
<dbReference type="EMBL" id="CT868441">
    <property type="protein sequence ID" value="CAK82726.1"/>
    <property type="molecule type" value="Genomic_DNA"/>
</dbReference>
<feature type="compositionally biased region" description="Polar residues" evidence="3">
    <location>
        <begin position="875"/>
        <end position="893"/>
    </location>
</feature>